<gene>
    <name evidence="2" type="ORF">A8F95_17170</name>
</gene>
<dbReference type="EMBL" id="MAYT01000032">
    <property type="protein sequence ID" value="OCA80965.1"/>
    <property type="molecule type" value="Genomic_DNA"/>
</dbReference>
<comment type="caution">
    <text evidence="2">The sequence shown here is derived from an EMBL/GenBank/DDBJ whole genome shotgun (WGS) entry which is preliminary data.</text>
</comment>
<keyword evidence="1" id="KW-1133">Transmembrane helix</keyword>
<dbReference type="Proteomes" id="UP000092578">
    <property type="component" value="Unassembled WGS sequence"/>
</dbReference>
<evidence type="ECO:0000256" key="1">
    <source>
        <dbReference type="SAM" id="Phobius"/>
    </source>
</evidence>
<name>A0A1B9AAU9_9BACI</name>
<keyword evidence="1" id="KW-0812">Transmembrane</keyword>
<sequence length="120" mass="13211">MKSFFIDLFTLQFMPCHRKPERSLVIKEKQFPVCFRCMFLLIGLLLSGPLSIYGLSWPLPQSFAVAILACLPLLADGFTQRWKIRVSNNILRSVTGLAAGIGLAQFAVVAANIGVALILS</sequence>
<proteinExistence type="predicted"/>
<evidence type="ECO:0000313" key="3">
    <source>
        <dbReference type="Proteomes" id="UP000092578"/>
    </source>
</evidence>
<evidence type="ECO:0000313" key="2">
    <source>
        <dbReference type="EMBL" id="OCA80965.1"/>
    </source>
</evidence>
<feature type="transmembrane region" description="Helical" evidence="1">
    <location>
        <begin position="59"/>
        <end position="78"/>
    </location>
</feature>
<dbReference type="Pfam" id="PF09858">
    <property type="entry name" value="DUF2085"/>
    <property type="match status" value="1"/>
</dbReference>
<evidence type="ECO:0008006" key="4">
    <source>
        <dbReference type="Google" id="ProtNLM"/>
    </source>
</evidence>
<keyword evidence="3" id="KW-1185">Reference proteome</keyword>
<feature type="transmembrane region" description="Helical" evidence="1">
    <location>
        <begin position="33"/>
        <end position="53"/>
    </location>
</feature>
<keyword evidence="1" id="KW-0472">Membrane</keyword>
<protein>
    <recommendedName>
        <fullName evidence="4">DUF2085 domain-containing protein</fullName>
    </recommendedName>
</protein>
<organism evidence="2 3">
    <name type="scientific">Pseudobacillus wudalianchiensis</name>
    <dbReference type="NCBI Taxonomy" id="1743143"/>
    <lineage>
        <taxon>Bacteria</taxon>
        <taxon>Bacillati</taxon>
        <taxon>Bacillota</taxon>
        <taxon>Bacilli</taxon>
        <taxon>Bacillales</taxon>
        <taxon>Bacillaceae</taxon>
        <taxon>Pseudobacillus</taxon>
    </lineage>
</organism>
<dbReference type="InterPro" id="IPR019206">
    <property type="entry name" value="DUF2085_TM"/>
</dbReference>
<feature type="transmembrane region" description="Helical" evidence="1">
    <location>
        <begin position="90"/>
        <end position="119"/>
    </location>
</feature>
<reference evidence="3" key="1">
    <citation type="submission" date="2016-05" db="EMBL/GenBank/DDBJ databases">
        <authorList>
            <person name="Liu B."/>
            <person name="Wang J."/>
            <person name="Zhu Y."/>
            <person name="Liu G."/>
            <person name="Chen Q."/>
            <person name="Chen Z."/>
            <person name="Lan J."/>
            <person name="Che J."/>
            <person name="Ge C."/>
            <person name="Shi H."/>
            <person name="Pan Z."/>
            <person name="Liu X."/>
        </authorList>
    </citation>
    <scope>NUCLEOTIDE SEQUENCE [LARGE SCALE GENOMIC DNA]</scope>
    <source>
        <strain evidence="3">FJAT-27215</strain>
    </source>
</reference>
<accession>A0A1B9AAU9</accession>
<dbReference type="AlphaFoldDB" id="A0A1B9AAU9"/>